<dbReference type="GO" id="GO:0016491">
    <property type="term" value="F:oxidoreductase activity"/>
    <property type="evidence" value="ECO:0007669"/>
    <property type="project" value="InterPro"/>
</dbReference>
<keyword evidence="1 2" id="KW-0378">Hydrolase</keyword>
<dbReference type="GO" id="GO:0006167">
    <property type="term" value="P:AMP biosynthetic process"/>
    <property type="evidence" value="ECO:0007669"/>
    <property type="project" value="TreeGrafter"/>
</dbReference>
<dbReference type="PRINTS" id="PR00502">
    <property type="entry name" value="NUDIXFAMILY"/>
</dbReference>
<dbReference type="InterPro" id="IPR020476">
    <property type="entry name" value="Nudix_hydrolase"/>
</dbReference>
<dbReference type="PROSITE" id="PS00893">
    <property type="entry name" value="NUDIX_BOX"/>
    <property type="match status" value="1"/>
</dbReference>
<name>A0AA35RU58_GEOBA</name>
<dbReference type="SUPFAM" id="SSF56003">
    <property type="entry name" value="Molybdenum cofactor-binding domain"/>
    <property type="match status" value="1"/>
</dbReference>
<dbReference type="EMBL" id="CASHTH010001658">
    <property type="protein sequence ID" value="CAI8017795.1"/>
    <property type="molecule type" value="Genomic_DNA"/>
</dbReference>
<dbReference type="SUPFAM" id="SSF54665">
    <property type="entry name" value="CO dehydrogenase molybdoprotein N-domain-like"/>
    <property type="match status" value="1"/>
</dbReference>
<sequence>MSDNFLASDKVLYRGHPVAAVAADNAHIAEAALELIDVEYEVLQPVLDVRDAMLEGSPLLHDDLIHTSAMGDMSDQPSNVASYMKIEKGDVASGFANSDAIVEREFTTASGRNDGVGWKQPVESELLRPVAQIDPYRGGRYNYLQYQPPKFRFVMSSTALPSDNPQAPEEEFAFPVTVQVAGEIPVSEAVAKAISAGGLVFREADDGIETLLCARTRPGRQGPDAPLSWRLPKGTPEPGESVEETARREVQEETGVRVNLIAPITSIQYYFVGHDDGVRYDKTVHFYLMEPLGGNTADHDAEFDVVEWQAYDRALQLLEYDNERSVLEAARSLIASYRDGE</sequence>
<dbReference type="PANTHER" id="PTHR21340">
    <property type="entry name" value="DIADENOSINE 5,5-P1,P4-TETRAPHOSPHATE PYROPHOSPHOHYDROLASE MUTT"/>
    <property type="match status" value="1"/>
</dbReference>
<comment type="similarity">
    <text evidence="2">Belongs to the Nudix hydrolase family.</text>
</comment>
<dbReference type="Gene3D" id="3.30.365.10">
    <property type="entry name" value="Aldehyde oxidase/xanthine dehydrogenase, molybdopterin binding domain"/>
    <property type="match status" value="1"/>
</dbReference>
<dbReference type="Pfam" id="PF01315">
    <property type="entry name" value="Ald_Xan_dh_C"/>
    <property type="match status" value="1"/>
</dbReference>
<evidence type="ECO:0000256" key="3">
    <source>
        <dbReference type="SAM" id="MobiDB-lite"/>
    </source>
</evidence>
<evidence type="ECO:0000256" key="2">
    <source>
        <dbReference type="RuleBase" id="RU003476"/>
    </source>
</evidence>
<evidence type="ECO:0000256" key="1">
    <source>
        <dbReference type="ARBA" id="ARBA00022801"/>
    </source>
</evidence>
<organism evidence="5 6">
    <name type="scientific">Geodia barretti</name>
    <name type="common">Barrett's horny sponge</name>
    <dbReference type="NCBI Taxonomy" id="519541"/>
    <lineage>
        <taxon>Eukaryota</taxon>
        <taxon>Metazoa</taxon>
        <taxon>Porifera</taxon>
        <taxon>Demospongiae</taxon>
        <taxon>Heteroscleromorpha</taxon>
        <taxon>Tetractinellida</taxon>
        <taxon>Astrophorina</taxon>
        <taxon>Geodiidae</taxon>
        <taxon>Geodia</taxon>
    </lineage>
</organism>
<reference evidence="5" key="1">
    <citation type="submission" date="2023-03" db="EMBL/GenBank/DDBJ databases">
        <authorList>
            <person name="Steffen K."/>
            <person name="Cardenas P."/>
        </authorList>
    </citation>
    <scope>NUCLEOTIDE SEQUENCE</scope>
</reference>
<feature type="region of interest" description="Disordered" evidence="3">
    <location>
        <begin position="216"/>
        <end position="241"/>
    </location>
</feature>
<dbReference type="Gene3D" id="3.90.79.10">
    <property type="entry name" value="Nucleoside Triphosphate Pyrophosphohydrolase"/>
    <property type="match status" value="1"/>
</dbReference>
<proteinExistence type="inferred from homology"/>
<evidence type="ECO:0000313" key="6">
    <source>
        <dbReference type="Proteomes" id="UP001174909"/>
    </source>
</evidence>
<gene>
    <name evidence="5" type="ORF">GBAR_LOCUS10749</name>
</gene>
<dbReference type="InterPro" id="IPR000674">
    <property type="entry name" value="Ald_Oxase/Xan_DH_a/b"/>
</dbReference>
<dbReference type="InterPro" id="IPR015797">
    <property type="entry name" value="NUDIX_hydrolase-like_dom_sf"/>
</dbReference>
<protein>
    <submittedName>
        <fullName evidence="5">Mutator protein MutT4</fullName>
    </submittedName>
</protein>
<dbReference type="CDD" id="cd03673">
    <property type="entry name" value="NUDIX_Ap6A_hydrolase"/>
    <property type="match status" value="1"/>
</dbReference>
<comment type="caution">
    <text evidence="5">The sequence shown here is derived from an EMBL/GenBank/DDBJ whole genome shotgun (WGS) entry which is preliminary data.</text>
</comment>
<dbReference type="AlphaFoldDB" id="A0AA35RU58"/>
<accession>A0AA35RU58</accession>
<evidence type="ECO:0000259" key="4">
    <source>
        <dbReference type="PROSITE" id="PS51462"/>
    </source>
</evidence>
<evidence type="ECO:0000313" key="5">
    <source>
        <dbReference type="EMBL" id="CAI8017795.1"/>
    </source>
</evidence>
<dbReference type="PANTHER" id="PTHR21340:SF0">
    <property type="entry name" value="BIS(5'-NUCLEOSYL)-TETRAPHOSPHATASE [ASYMMETRICAL]"/>
    <property type="match status" value="1"/>
</dbReference>
<dbReference type="InterPro" id="IPR036856">
    <property type="entry name" value="Ald_Oxase/Xan_DH_a/b_sf"/>
</dbReference>
<dbReference type="Pfam" id="PF00293">
    <property type="entry name" value="NUDIX"/>
    <property type="match status" value="1"/>
</dbReference>
<feature type="domain" description="Nudix hydrolase" evidence="4">
    <location>
        <begin position="191"/>
        <end position="332"/>
    </location>
</feature>
<dbReference type="SUPFAM" id="SSF55811">
    <property type="entry name" value="Nudix"/>
    <property type="match status" value="1"/>
</dbReference>
<dbReference type="GO" id="GO:0006754">
    <property type="term" value="P:ATP biosynthetic process"/>
    <property type="evidence" value="ECO:0007669"/>
    <property type="project" value="TreeGrafter"/>
</dbReference>
<keyword evidence="6" id="KW-1185">Reference proteome</keyword>
<dbReference type="Gene3D" id="3.90.1170.50">
    <property type="entry name" value="Aldehyde oxidase/xanthine dehydrogenase, a/b hammerhead"/>
    <property type="match status" value="1"/>
</dbReference>
<dbReference type="InterPro" id="IPR037165">
    <property type="entry name" value="AldOxase/xan_DH_Mopterin-bd_sf"/>
</dbReference>
<dbReference type="GO" id="GO:0004081">
    <property type="term" value="F:bis(5'-nucleosyl)-tetraphosphatase (asymmetrical) activity"/>
    <property type="evidence" value="ECO:0007669"/>
    <property type="project" value="TreeGrafter"/>
</dbReference>
<dbReference type="Proteomes" id="UP001174909">
    <property type="component" value="Unassembled WGS sequence"/>
</dbReference>
<dbReference type="InterPro" id="IPR051325">
    <property type="entry name" value="Nudix_hydrolase_domain"/>
</dbReference>
<dbReference type="InterPro" id="IPR020084">
    <property type="entry name" value="NUDIX_hydrolase_CS"/>
</dbReference>
<dbReference type="PROSITE" id="PS51462">
    <property type="entry name" value="NUDIX"/>
    <property type="match status" value="1"/>
</dbReference>
<dbReference type="InterPro" id="IPR000086">
    <property type="entry name" value="NUDIX_hydrolase_dom"/>
</dbReference>